<dbReference type="SUPFAM" id="SSF53474">
    <property type="entry name" value="alpha/beta-Hydrolases"/>
    <property type="match status" value="1"/>
</dbReference>
<evidence type="ECO:0000256" key="2">
    <source>
        <dbReference type="ARBA" id="ARBA00022801"/>
    </source>
</evidence>
<dbReference type="Proteomes" id="UP000319257">
    <property type="component" value="Unassembled WGS sequence"/>
</dbReference>
<feature type="region of interest" description="Disordered" evidence="3">
    <location>
        <begin position="102"/>
        <end position="125"/>
    </location>
</feature>
<dbReference type="InterPro" id="IPR000801">
    <property type="entry name" value="Esterase-like"/>
</dbReference>
<gene>
    <name evidence="4" type="ORF">E0L32_008947</name>
</gene>
<evidence type="ECO:0000313" key="4">
    <source>
        <dbReference type="EMBL" id="TPX09925.1"/>
    </source>
</evidence>
<dbReference type="EMBL" id="SKBQ01000061">
    <property type="protein sequence ID" value="TPX09925.1"/>
    <property type="molecule type" value="Genomic_DNA"/>
</dbReference>
<keyword evidence="5" id="KW-1185">Reference proteome</keyword>
<dbReference type="Pfam" id="PF00756">
    <property type="entry name" value="Esterase"/>
    <property type="match status" value="1"/>
</dbReference>
<dbReference type="PANTHER" id="PTHR40841">
    <property type="entry name" value="SIDEROPHORE TRIACETYLFUSARININE C ESTERASE"/>
    <property type="match status" value="1"/>
</dbReference>
<name>A0A507AIF3_9PEZI</name>
<evidence type="ECO:0000256" key="3">
    <source>
        <dbReference type="SAM" id="MobiDB-lite"/>
    </source>
</evidence>
<dbReference type="PANTHER" id="PTHR40841:SF2">
    <property type="entry name" value="SIDEROPHORE-DEGRADING ESTERASE (EUROFUNG)"/>
    <property type="match status" value="1"/>
</dbReference>
<keyword evidence="2" id="KW-0378">Hydrolase</keyword>
<dbReference type="InterPro" id="IPR052558">
    <property type="entry name" value="Siderophore_Hydrolase_D"/>
</dbReference>
<protein>
    <submittedName>
        <fullName evidence="4">Uncharacterized protein</fullName>
    </submittedName>
</protein>
<dbReference type="Gene3D" id="3.40.50.1820">
    <property type="entry name" value="alpha/beta hydrolase"/>
    <property type="match status" value="1"/>
</dbReference>
<evidence type="ECO:0000313" key="5">
    <source>
        <dbReference type="Proteomes" id="UP000319257"/>
    </source>
</evidence>
<dbReference type="AlphaFoldDB" id="A0A507AIF3"/>
<dbReference type="RefSeq" id="XP_030991636.1">
    <property type="nucleotide sequence ID" value="XM_031143858.1"/>
</dbReference>
<dbReference type="InParanoid" id="A0A507AIF3"/>
<sequence length="329" mass="35406">MQTPVTAAPVAVPSAEEWIVKSAAGEEYLIQIGFPLSWSSKPDAAQAGKPVHILYCTDGNALFFTALDALHRRLSVPALATDAAAAVVVAIGYPLAADPPPGVFSPRRGRDLTPPSPGADPEREGGADVFADFIRQTVRPFVHGRIAQRRGSGGGSGSGSGSGDAKIGREALYGHSYGGLFALHVLFTRPAAAGFDCYVVSSPSVWWNEEFLLTEEEAFRAAAERAAGGDGGVEKKRPQLMMFAGGDEQVPPRRRGESDDRYEERRRVGEERNMVGHMVAMAGRLRASGKLERFTSKVFHGEDHGTVIACSLSRGLTTFFEDWPLEEYE</sequence>
<reference evidence="4 5" key="1">
    <citation type="submission" date="2019-06" db="EMBL/GenBank/DDBJ databases">
        <title>Draft genome sequence of the filamentous fungus Phialemoniopsis curvata isolated from diesel fuel.</title>
        <authorList>
            <person name="Varaljay V.A."/>
            <person name="Lyon W.J."/>
            <person name="Crouch A.L."/>
            <person name="Drake C.E."/>
            <person name="Hollomon J.M."/>
            <person name="Nadeau L.J."/>
            <person name="Nunn H.S."/>
            <person name="Stevenson B.S."/>
            <person name="Bojanowski C.L."/>
            <person name="Crookes-Goodson W.J."/>
        </authorList>
    </citation>
    <scope>NUCLEOTIDE SEQUENCE [LARGE SCALE GENOMIC DNA]</scope>
    <source>
        <strain evidence="4 5">D216</strain>
    </source>
</reference>
<feature type="compositionally biased region" description="Gly residues" evidence="3">
    <location>
        <begin position="151"/>
        <end position="162"/>
    </location>
</feature>
<evidence type="ECO:0000256" key="1">
    <source>
        <dbReference type="ARBA" id="ARBA00005622"/>
    </source>
</evidence>
<comment type="similarity">
    <text evidence="1">Belongs to the esterase D family.</text>
</comment>
<comment type="caution">
    <text evidence="4">The sequence shown here is derived from an EMBL/GenBank/DDBJ whole genome shotgun (WGS) entry which is preliminary data.</text>
</comment>
<dbReference type="GeneID" id="41976394"/>
<feature type="compositionally biased region" description="Basic and acidic residues" evidence="3">
    <location>
        <begin position="250"/>
        <end position="267"/>
    </location>
</feature>
<organism evidence="4 5">
    <name type="scientific">Thyridium curvatum</name>
    <dbReference type="NCBI Taxonomy" id="1093900"/>
    <lineage>
        <taxon>Eukaryota</taxon>
        <taxon>Fungi</taxon>
        <taxon>Dikarya</taxon>
        <taxon>Ascomycota</taxon>
        <taxon>Pezizomycotina</taxon>
        <taxon>Sordariomycetes</taxon>
        <taxon>Sordariomycetidae</taxon>
        <taxon>Thyridiales</taxon>
        <taxon>Thyridiaceae</taxon>
        <taxon>Thyridium</taxon>
    </lineage>
</organism>
<dbReference type="GO" id="GO:0016788">
    <property type="term" value="F:hydrolase activity, acting on ester bonds"/>
    <property type="evidence" value="ECO:0007669"/>
    <property type="project" value="TreeGrafter"/>
</dbReference>
<dbReference type="InterPro" id="IPR029058">
    <property type="entry name" value="AB_hydrolase_fold"/>
</dbReference>
<feature type="region of interest" description="Disordered" evidence="3">
    <location>
        <begin position="145"/>
        <end position="164"/>
    </location>
</feature>
<dbReference type="OrthoDB" id="446683at2759"/>
<proteinExistence type="inferred from homology"/>
<feature type="region of interest" description="Disordered" evidence="3">
    <location>
        <begin position="246"/>
        <end position="267"/>
    </location>
</feature>
<accession>A0A507AIF3</accession>